<evidence type="ECO:0000256" key="2">
    <source>
        <dbReference type="ARBA" id="ARBA00022747"/>
    </source>
</evidence>
<name>A0AAJ6HQ86_9ACTN</name>
<keyword evidence="3" id="KW-0238">DNA-binding</keyword>
<feature type="domain" description="Type I restriction modification DNA specificity" evidence="6">
    <location>
        <begin position="5"/>
        <end position="159"/>
    </location>
</feature>
<organism evidence="7 8">
    <name type="scientific">Micromonospora profundi</name>
    <dbReference type="NCBI Taxonomy" id="1420889"/>
    <lineage>
        <taxon>Bacteria</taxon>
        <taxon>Bacillati</taxon>
        <taxon>Actinomycetota</taxon>
        <taxon>Actinomycetes</taxon>
        <taxon>Micromonosporales</taxon>
        <taxon>Micromonosporaceae</taxon>
        <taxon>Micromonospora</taxon>
    </lineage>
</organism>
<keyword evidence="8" id="KW-1185">Reference proteome</keyword>
<dbReference type="InterPro" id="IPR044946">
    <property type="entry name" value="Restrct_endonuc_typeI_TRD_sf"/>
</dbReference>
<dbReference type="GO" id="GO:0009307">
    <property type="term" value="P:DNA restriction-modification system"/>
    <property type="evidence" value="ECO:0007669"/>
    <property type="project" value="UniProtKB-KW"/>
</dbReference>
<evidence type="ECO:0000256" key="4">
    <source>
        <dbReference type="ARBA" id="ARBA00038652"/>
    </source>
</evidence>
<dbReference type="Pfam" id="PF01420">
    <property type="entry name" value="Methylase_S"/>
    <property type="match status" value="1"/>
</dbReference>
<dbReference type="Proteomes" id="UP001235874">
    <property type="component" value="Chromosome"/>
</dbReference>
<gene>
    <name evidence="7" type="ORF">Q3V37_16235</name>
</gene>
<evidence type="ECO:0000256" key="1">
    <source>
        <dbReference type="ARBA" id="ARBA00010923"/>
    </source>
</evidence>
<comment type="subunit">
    <text evidence="4">The methyltransferase is composed of M and S polypeptides.</text>
</comment>
<evidence type="ECO:0000313" key="7">
    <source>
        <dbReference type="EMBL" id="WLS42993.1"/>
    </source>
</evidence>
<sequence length="458" mass="51266">MTDLPDGWAMTTLGQLGKYLNGRGFKKSEWSDSGWPIIRIQNLTRAGGGFNYYSGPIEDRYKVANGDFLISWAATLGAFIWRGPEAVLNQHIFKVESYIEKKFHYYLVQHLLDDLMRSTHGSGMVHVTRQRFDGQPVRLPPLPEQRRIVAALEEHLARIMSSQQGVRRSVKRLDVLQRSLRQVVLCGGNPPPERLPHGWRWGKLRDVIDGVDAGRSFACHPRPARADEWGVVKVSAMTWGTFRPHENKAVPVDCPINEAHRIGSGDLLISRANTEAYVGAPVIVRDIQSNLLLSDKSLRLRMTAGIDKEWLLQILSSPFVRRQVSKRATGTKDSMRNISQKALLDVDIPIPPPGQQTVIASWLSEQLEGLKRMEAELGAVLIQGDLLRAGLFQAAFDGQLVPQDPNDEQASELLARIRAERAAAPPKQKTPSRRTRKELAAPPTRVTGDDYQQEALPL</sequence>
<dbReference type="AlphaFoldDB" id="A0AAJ6HQ86"/>
<dbReference type="KEGG" id="mprn:Q3V37_16235"/>
<dbReference type="EC" id="3.1.21.-" evidence="7"/>
<dbReference type="CDD" id="cd17261">
    <property type="entry name" value="RMtype1_S_EcoKI-TRD2-CR2_like"/>
    <property type="match status" value="1"/>
</dbReference>
<dbReference type="GO" id="GO:0003677">
    <property type="term" value="F:DNA binding"/>
    <property type="evidence" value="ECO:0007669"/>
    <property type="project" value="UniProtKB-KW"/>
</dbReference>
<dbReference type="CDD" id="cd17254">
    <property type="entry name" value="RMtype1_S_FclI-TRD1-CR1_like"/>
    <property type="match status" value="1"/>
</dbReference>
<keyword evidence="7" id="KW-0540">Nuclease</keyword>
<dbReference type="GO" id="GO:0016787">
    <property type="term" value="F:hydrolase activity"/>
    <property type="evidence" value="ECO:0007669"/>
    <property type="project" value="UniProtKB-KW"/>
</dbReference>
<dbReference type="GO" id="GO:0004519">
    <property type="term" value="F:endonuclease activity"/>
    <property type="evidence" value="ECO:0007669"/>
    <property type="project" value="UniProtKB-KW"/>
</dbReference>
<dbReference type="InterPro" id="IPR000055">
    <property type="entry name" value="Restrct_endonuc_typeI_TRD"/>
</dbReference>
<evidence type="ECO:0000313" key="8">
    <source>
        <dbReference type="Proteomes" id="UP001235874"/>
    </source>
</evidence>
<dbReference type="RefSeq" id="WP_306270329.1">
    <property type="nucleotide sequence ID" value="NZ_CP130472.1"/>
</dbReference>
<dbReference type="PANTHER" id="PTHR43140:SF1">
    <property type="entry name" value="TYPE I RESTRICTION ENZYME ECOKI SPECIFICITY SUBUNIT"/>
    <property type="match status" value="1"/>
</dbReference>
<protein>
    <submittedName>
        <fullName evidence="7">Restriction endonuclease subunit S</fullName>
        <ecNumber evidence="7">3.1.21.-</ecNumber>
    </submittedName>
</protein>
<dbReference type="InterPro" id="IPR051212">
    <property type="entry name" value="Type-I_RE_S_subunit"/>
</dbReference>
<feature type="region of interest" description="Disordered" evidence="5">
    <location>
        <begin position="417"/>
        <end position="458"/>
    </location>
</feature>
<evidence type="ECO:0000259" key="6">
    <source>
        <dbReference type="Pfam" id="PF01420"/>
    </source>
</evidence>
<comment type="similarity">
    <text evidence="1">Belongs to the type-I restriction system S methylase family.</text>
</comment>
<dbReference type="REBASE" id="749762">
    <property type="entry name" value="S.Mpr95458ORF16240P"/>
</dbReference>
<keyword evidence="2" id="KW-0680">Restriction system</keyword>
<proteinExistence type="inferred from homology"/>
<dbReference type="EMBL" id="CP130472">
    <property type="protein sequence ID" value="WLS42993.1"/>
    <property type="molecule type" value="Genomic_DNA"/>
</dbReference>
<keyword evidence="7" id="KW-0378">Hydrolase</keyword>
<evidence type="ECO:0000256" key="5">
    <source>
        <dbReference type="SAM" id="MobiDB-lite"/>
    </source>
</evidence>
<dbReference type="SUPFAM" id="SSF116734">
    <property type="entry name" value="DNA methylase specificity domain"/>
    <property type="match status" value="2"/>
</dbReference>
<dbReference type="Gene3D" id="3.90.220.20">
    <property type="entry name" value="DNA methylase specificity domains"/>
    <property type="match status" value="2"/>
</dbReference>
<reference evidence="7 8" key="1">
    <citation type="submission" date="2023-07" db="EMBL/GenBank/DDBJ databases">
        <title>Micromonospora profundi TRM 95458 converts glycerol to a new osmotic compound.</title>
        <authorList>
            <person name="Lu D."/>
        </authorList>
    </citation>
    <scope>NUCLEOTIDE SEQUENCE [LARGE SCALE GENOMIC DNA]</scope>
    <source>
        <strain evidence="7 8">TRM95458</strain>
    </source>
</reference>
<accession>A0AAJ6HQ86</accession>
<evidence type="ECO:0000256" key="3">
    <source>
        <dbReference type="ARBA" id="ARBA00023125"/>
    </source>
</evidence>
<keyword evidence="7" id="KW-0255">Endonuclease</keyword>
<dbReference type="PANTHER" id="PTHR43140">
    <property type="entry name" value="TYPE-1 RESTRICTION ENZYME ECOKI SPECIFICITY PROTEIN"/>
    <property type="match status" value="1"/>
</dbReference>